<keyword evidence="2" id="KW-0813">Transport</keyword>
<keyword evidence="5 7" id="KW-1133">Transmembrane helix</keyword>
<dbReference type="GO" id="GO:0022857">
    <property type="term" value="F:transmembrane transporter activity"/>
    <property type="evidence" value="ECO:0007669"/>
    <property type="project" value="InterPro"/>
</dbReference>
<reference evidence="8" key="1">
    <citation type="submission" date="2023-07" db="EMBL/GenBank/DDBJ databases">
        <title>Genomic Encyclopedia of Type Strains, Phase IV (KMG-IV): sequencing the most valuable type-strain genomes for metagenomic binning, comparative biology and taxonomic classification.</title>
        <authorList>
            <person name="Goeker M."/>
        </authorList>
    </citation>
    <scope>NUCLEOTIDE SEQUENCE</scope>
    <source>
        <strain evidence="8">DSM 21202</strain>
    </source>
</reference>
<keyword evidence="6 7" id="KW-0472">Membrane</keyword>
<dbReference type="Proteomes" id="UP001229244">
    <property type="component" value="Unassembled WGS sequence"/>
</dbReference>
<sequence length="624" mass="64714">MAPIAEATWSDIFARAWRDLQPFPGRFGLTWRIALLCALVTATAMLYKIPEAAISCYLVIFLMRPDASETIGQAVGLIGLATVIVVLMAPLMTATMDSAFLRILVMAAVSFATLYLASASSLGETAAIVGLVVAFIMTLSTDVPAGIVASEGLKYAWEMAVMPMVLMIGFLLALGRGPHSLAAERIADRLDAAALLLDDPSNDGALNTCLIEGNDDLAKKVQTARMLHLAPSARTMWLAGAVPTSFRLMTAVAAMPADDPMARRRVAATLRAMAGRVRAGRSPSVPDRGESPGSTAEAEAWRALADLAIADGGAHPTVKKPPFLAADAFTNPDHQRYALKTTAAAVLCYLIYTGIGWDGIHTAMVTCYVAALGTTGETVHKLALRIIGCLIGAAMGVAAMILVIPQLSSVGGLMALVFAGVLVAGWVAAGSERIAYAGVQIGLAFLLTILNGFGPSTDLSNAGDRIAGILLGNAIIYVIFTGIWPRSAIAEVRERLGSALRSLARAASVPASSRDGRVDDLAAAAVDLGKAREGLFLLPFEPGGQRAGPAEVRRLGALVAAAGELGPQIGVSAEDLGQLSARLEAAAERFEKPGGSTAARDVPPVSGSGALTAGLGRIETLVAR</sequence>
<feature type="transmembrane region" description="Helical" evidence="7">
    <location>
        <begin position="33"/>
        <end position="62"/>
    </location>
</feature>
<feature type="transmembrane region" description="Helical" evidence="7">
    <location>
        <begin position="99"/>
        <end position="117"/>
    </location>
</feature>
<protein>
    <submittedName>
        <fullName evidence="8">Multidrug resistance protein MdtO</fullName>
    </submittedName>
</protein>
<feature type="transmembrane region" description="Helical" evidence="7">
    <location>
        <begin position="129"/>
        <end position="149"/>
    </location>
</feature>
<comment type="subcellular location">
    <subcellularLocation>
        <location evidence="1">Cell membrane</location>
        <topology evidence="1">Multi-pass membrane protein</topology>
    </subcellularLocation>
</comment>
<dbReference type="RefSeq" id="WP_306887307.1">
    <property type="nucleotide sequence ID" value="NZ_JAUSUL010000005.1"/>
</dbReference>
<evidence type="ECO:0000256" key="5">
    <source>
        <dbReference type="ARBA" id="ARBA00022989"/>
    </source>
</evidence>
<keyword evidence="3" id="KW-1003">Cell membrane</keyword>
<evidence type="ECO:0000256" key="3">
    <source>
        <dbReference type="ARBA" id="ARBA00022475"/>
    </source>
</evidence>
<evidence type="ECO:0000256" key="2">
    <source>
        <dbReference type="ARBA" id="ARBA00022448"/>
    </source>
</evidence>
<dbReference type="AlphaFoldDB" id="A0AAE3VSI3"/>
<evidence type="ECO:0000256" key="1">
    <source>
        <dbReference type="ARBA" id="ARBA00004651"/>
    </source>
</evidence>
<keyword evidence="4 7" id="KW-0812">Transmembrane</keyword>
<dbReference type="InterPro" id="IPR006726">
    <property type="entry name" value="PHBA_efflux_AaeB/fusaric-R"/>
</dbReference>
<feature type="transmembrane region" description="Helical" evidence="7">
    <location>
        <begin position="382"/>
        <end position="404"/>
    </location>
</feature>
<accession>A0AAE3VSI3</accession>
<feature type="transmembrane region" description="Helical" evidence="7">
    <location>
        <begin position="155"/>
        <end position="175"/>
    </location>
</feature>
<keyword evidence="9" id="KW-1185">Reference proteome</keyword>
<gene>
    <name evidence="8" type="ORF">J2S73_003874</name>
</gene>
<evidence type="ECO:0000256" key="7">
    <source>
        <dbReference type="SAM" id="Phobius"/>
    </source>
</evidence>
<feature type="transmembrane region" description="Helical" evidence="7">
    <location>
        <begin position="434"/>
        <end position="454"/>
    </location>
</feature>
<dbReference type="EMBL" id="JAUSUL010000005">
    <property type="protein sequence ID" value="MDQ0317390.1"/>
    <property type="molecule type" value="Genomic_DNA"/>
</dbReference>
<dbReference type="Pfam" id="PF04632">
    <property type="entry name" value="FUSC"/>
    <property type="match status" value="1"/>
</dbReference>
<comment type="caution">
    <text evidence="8">The sequence shown here is derived from an EMBL/GenBank/DDBJ whole genome shotgun (WGS) entry which is preliminary data.</text>
</comment>
<evidence type="ECO:0000256" key="6">
    <source>
        <dbReference type="ARBA" id="ARBA00023136"/>
    </source>
</evidence>
<dbReference type="GO" id="GO:0005886">
    <property type="term" value="C:plasma membrane"/>
    <property type="evidence" value="ECO:0007669"/>
    <property type="project" value="UniProtKB-SubCell"/>
</dbReference>
<evidence type="ECO:0000256" key="4">
    <source>
        <dbReference type="ARBA" id="ARBA00022692"/>
    </source>
</evidence>
<feature type="transmembrane region" description="Helical" evidence="7">
    <location>
        <begin position="410"/>
        <end position="427"/>
    </location>
</feature>
<name>A0AAE3VSI3_9HYPH</name>
<feature type="transmembrane region" description="Helical" evidence="7">
    <location>
        <begin position="74"/>
        <end position="93"/>
    </location>
</feature>
<dbReference type="PANTHER" id="PTHR30509:SF9">
    <property type="entry name" value="MULTIDRUG RESISTANCE PROTEIN MDTO"/>
    <property type="match status" value="1"/>
</dbReference>
<organism evidence="8 9">
    <name type="scientific">Amorphus orientalis</name>
    <dbReference type="NCBI Taxonomy" id="649198"/>
    <lineage>
        <taxon>Bacteria</taxon>
        <taxon>Pseudomonadati</taxon>
        <taxon>Pseudomonadota</taxon>
        <taxon>Alphaproteobacteria</taxon>
        <taxon>Hyphomicrobiales</taxon>
        <taxon>Amorphaceae</taxon>
        <taxon>Amorphus</taxon>
    </lineage>
</organism>
<evidence type="ECO:0000313" key="9">
    <source>
        <dbReference type="Proteomes" id="UP001229244"/>
    </source>
</evidence>
<evidence type="ECO:0000313" key="8">
    <source>
        <dbReference type="EMBL" id="MDQ0317390.1"/>
    </source>
</evidence>
<feature type="transmembrane region" description="Helical" evidence="7">
    <location>
        <begin position="466"/>
        <end position="485"/>
    </location>
</feature>
<proteinExistence type="predicted"/>
<dbReference type="PANTHER" id="PTHR30509">
    <property type="entry name" value="P-HYDROXYBENZOIC ACID EFFLUX PUMP SUBUNIT-RELATED"/>
    <property type="match status" value="1"/>
</dbReference>